<dbReference type="SUPFAM" id="SSF55469">
    <property type="entry name" value="FMN-dependent nitroreductase-like"/>
    <property type="match status" value="1"/>
</dbReference>
<evidence type="ECO:0000256" key="3">
    <source>
        <dbReference type="SAM" id="MobiDB-lite"/>
    </source>
</evidence>
<keyword evidence="6" id="KW-1185">Reference proteome</keyword>
<feature type="domain" description="Nitroreductase" evidence="4">
    <location>
        <begin position="31"/>
        <end position="90"/>
    </location>
</feature>
<dbReference type="PANTHER" id="PTHR43673:SF10">
    <property type="entry name" value="NADH DEHYDROGENASE_NAD(P)H NITROREDUCTASE XCC3605-RELATED"/>
    <property type="match status" value="1"/>
</dbReference>
<accession>A0A7D5T779</accession>
<dbReference type="AlphaFoldDB" id="A0A7D5T779"/>
<sequence length="208" mass="23320">MAAERSPLTEFTPEVAEHRDPDHDVAPVFVNRWSPRAMTGEPVAEADLLALFEAARWAPSSRNNQHWRFVYAERDDEAWESYLDLLAEGNRTWAADAGALLVVVSKTTSDYNGEPVGSHSFDTGAAWQNLALEATRRRLATHPIGGFDHEAAAELVDLPDEFEVEAMVAVGHRADPETLPEDLRDREVPKGRRPLDEIVFEGRFEDEE</sequence>
<evidence type="ECO:0000259" key="4">
    <source>
        <dbReference type="Pfam" id="PF00881"/>
    </source>
</evidence>
<dbReference type="KEGG" id="hrr:HZS55_18150"/>
<dbReference type="Proteomes" id="UP000509667">
    <property type="component" value="Chromosome"/>
</dbReference>
<gene>
    <name evidence="5" type="ORF">HZS55_18150</name>
</gene>
<dbReference type="CDD" id="cd02138">
    <property type="entry name" value="TdsD-like"/>
    <property type="match status" value="1"/>
</dbReference>
<feature type="region of interest" description="Disordered" evidence="3">
    <location>
        <begin position="1"/>
        <end position="23"/>
    </location>
</feature>
<evidence type="ECO:0000256" key="1">
    <source>
        <dbReference type="ARBA" id="ARBA00007118"/>
    </source>
</evidence>
<evidence type="ECO:0000313" key="6">
    <source>
        <dbReference type="Proteomes" id="UP000509667"/>
    </source>
</evidence>
<comment type="similarity">
    <text evidence="1">Belongs to the nitroreductase family.</text>
</comment>
<dbReference type="PANTHER" id="PTHR43673">
    <property type="entry name" value="NAD(P)H NITROREDUCTASE YDGI-RELATED"/>
    <property type="match status" value="1"/>
</dbReference>
<proteinExistence type="inferred from homology"/>
<dbReference type="Gene3D" id="3.40.109.10">
    <property type="entry name" value="NADH Oxidase"/>
    <property type="match status" value="1"/>
</dbReference>
<dbReference type="GO" id="GO:0016491">
    <property type="term" value="F:oxidoreductase activity"/>
    <property type="evidence" value="ECO:0007669"/>
    <property type="project" value="UniProtKB-KW"/>
</dbReference>
<name>A0A7D5T779_9EURY</name>
<evidence type="ECO:0000313" key="5">
    <source>
        <dbReference type="EMBL" id="QLH80050.1"/>
    </source>
</evidence>
<dbReference type="EMBL" id="CP058910">
    <property type="protein sequence ID" value="QLH80050.1"/>
    <property type="molecule type" value="Genomic_DNA"/>
</dbReference>
<reference evidence="5 6" key="1">
    <citation type="submission" date="2020-07" db="EMBL/GenBank/DDBJ databases">
        <title>Halosimplex pelagicum sp. nov. and Halosimplex rubrum sp. nov., isolated from salted brown alga Laminaria, and emended description of the genus Halosimplex.</title>
        <authorList>
            <person name="Cui H."/>
        </authorList>
    </citation>
    <scope>NUCLEOTIDE SEQUENCE [LARGE SCALE GENOMIC DNA]</scope>
    <source>
        <strain evidence="5 6">R27</strain>
    </source>
</reference>
<dbReference type="Pfam" id="PF00881">
    <property type="entry name" value="Nitroreductase"/>
    <property type="match status" value="1"/>
</dbReference>
<evidence type="ECO:0000256" key="2">
    <source>
        <dbReference type="ARBA" id="ARBA00023002"/>
    </source>
</evidence>
<dbReference type="InterPro" id="IPR000415">
    <property type="entry name" value="Nitroreductase-like"/>
</dbReference>
<keyword evidence="2" id="KW-0560">Oxidoreductase</keyword>
<dbReference type="InterPro" id="IPR029479">
    <property type="entry name" value="Nitroreductase"/>
</dbReference>
<protein>
    <submittedName>
        <fullName evidence="5">Nitroreductase family protein</fullName>
    </submittedName>
</protein>
<organism evidence="5 6">
    <name type="scientific">Halosimplex rubrum</name>
    <dbReference type="NCBI Taxonomy" id="869889"/>
    <lineage>
        <taxon>Archaea</taxon>
        <taxon>Methanobacteriati</taxon>
        <taxon>Methanobacteriota</taxon>
        <taxon>Stenosarchaea group</taxon>
        <taxon>Halobacteria</taxon>
        <taxon>Halobacteriales</taxon>
        <taxon>Haloarculaceae</taxon>
        <taxon>Halosimplex</taxon>
    </lineage>
</organism>